<protein>
    <recommendedName>
        <fullName evidence="1">Pyrrolo-quinoline quinone repeat domain-containing protein</fullName>
    </recommendedName>
</protein>
<dbReference type="InterPro" id="IPR011047">
    <property type="entry name" value="Quinoprotein_ADH-like_sf"/>
</dbReference>
<proteinExistence type="predicted"/>
<dbReference type="Pfam" id="PF01011">
    <property type="entry name" value="PQQ"/>
    <property type="match status" value="1"/>
</dbReference>
<dbReference type="EMBL" id="BAAAEX010000013">
    <property type="protein sequence ID" value="GAA0782732.1"/>
    <property type="molecule type" value="Genomic_DNA"/>
</dbReference>
<evidence type="ECO:0000313" key="2">
    <source>
        <dbReference type="EMBL" id="GAA0782732.1"/>
    </source>
</evidence>
<keyword evidence="3" id="KW-1185">Reference proteome</keyword>
<organism evidence="2 3">
    <name type="scientific">Castellaniella ginsengisoli</name>
    <dbReference type="NCBI Taxonomy" id="546114"/>
    <lineage>
        <taxon>Bacteria</taxon>
        <taxon>Pseudomonadati</taxon>
        <taxon>Pseudomonadota</taxon>
        <taxon>Betaproteobacteria</taxon>
        <taxon>Burkholderiales</taxon>
        <taxon>Alcaligenaceae</taxon>
        <taxon>Castellaniella</taxon>
    </lineage>
</organism>
<dbReference type="Gene3D" id="2.140.10.10">
    <property type="entry name" value="Quinoprotein alcohol dehydrogenase-like superfamily"/>
    <property type="match status" value="1"/>
</dbReference>
<gene>
    <name evidence="2" type="ORF">GCM10009108_25900</name>
</gene>
<dbReference type="SUPFAM" id="SSF50998">
    <property type="entry name" value="Quinoprotein alcohol dehydrogenase-like"/>
    <property type="match status" value="1"/>
</dbReference>
<reference evidence="3" key="1">
    <citation type="journal article" date="2019" name="Int. J. Syst. Evol. Microbiol.">
        <title>The Global Catalogue of Microorganisms (GCM) 10K type strain sequencing project: providing services to taxonomists for standard genome sequencing and annotation.</title>
        <authorList>
            <consortium name="The Broad Institute Genomics Platform"/>
            <consortium name="The Broad Institute Genome Sequencing Center for Infectious Disease"/>
            <person name="Wu L."/>
            <person name="Ma J."/>
        </authorList>
    </citation>
    <scope>NUCLEOTIDE SEQUENCE [LARGE SCALE GENOMIC DNA]</scope>
    <source>
        <strain evidence="3">JCM 15515</strain>
    </source>
</reference>
<feature type="domain" description="Pyrrolo-quinoline quinone repeat" evidence="1">
    <location>
        <begin position="2"/>
        <end position="79"/>
    </location>
</feature>
<comment type="caution">
    <text evidence="2">The sequence shown here is derived from an EMBL/GenBank/DDBJ whole genome shotgun (WGS) entry which is preliminary data.</text>
</comment>
<dbReference type="InterPro" id="IPR002372">
    <property type="entry name" value="PQQ_rpt_dom"/>
</dbReference>
<evidence type="ECO:0000259" key="1">
    <source>
        <dbReference type="Pfam" id="PF01011"/>
    </source>
</evidence>
<accession>A0ABP3WCY4</accession>
<name>A0ABP3WCY4_9BURK</name>
<evidence type="ECO:0000313" key="3">
    <source>
        <dbReference type="Proteomes" id="UP001500573"/>
    </source>
</evidence>
<dbReference type="Proteomes" id="UP001500573">
    <property type="component" value="Unassembled WGS sequence"/>
</dbReference>
<sequence>MRWEFDTHSTLEAMTQPALKTRGVAYWEAEDPQAGQPCQKIVYIGTMDAQLFALDADTGRKCEAFGRHGVVNMACAWKSPRTGWACLAGGRPTANWWHWTCIRAA</sequence>